<dbReference type="NCBIfam" id="TIGR01792">
    <property type="entry name" value="urease_alph"/>
    <property type="match status" value="1"/>
</dbReference>
<dbReference type="InterPro" id="IPR005848">
    <property type="entry name" value="Urease_asu"/>
</dbReference>
<evidence type="ECO:0000256" key="4">
    <source>
        <dbReference type="ARBA" id="ARBA00022801"/>
    </source>
</evidence>
<dbReference type="InterPro" id="IPR029754">
    <property type="entry name" value="Urease_Ni-bd"/>
</dbReference>
<feature type="modified residue" description="N6-carboxylysine" evidence="6">
    <location>
        <position position="221"/>
    </location>
</feature>
<dbReference type="PANTHER" id="PTHR43440:SF1">
    <property type="entry name" value="UREASE"/>
    <property type="match status" value="1"/>
</dbReference>
<feature type="binding site" evidence="6 8">
    <location>
        <position position="223"/>
    </location>
    <ligand>
        <name>substrate</name>
    </ligand>
</feature>
<feature type="domain" description="Urease" evidence="10">
    <location>
        <begin position="133"/>
        <end position="570"/>
    </location>
</feature>
<dbReference type="InterPro" id="IPR011612">
    <property type="entry name" value="Urease_alpha_N_dom"/>
</dbReference>
<dbReference type="PROSITE" id="PS51368">
    <property type="entry name" value="UREASE_3"/>
    <property type="match status" value="1"/>
</dbReference>
<evidence type="ECO:0000313" key="11">
    <source>
        <dbReference type="EMBL" id="WAM31440.1"/>
    </source>
</evidence>
<keyword evidence="6 8" id="KW-0963">Cytoplasm</keyword>
<feature type="binding site" evidence="6">
    <location>
        <position position="364"/>
    </location>
    <ligand>
        <name>Ni(2+)</name>
        <dbReference type="ChEBI" id="CHEBI:49786"/>
        <label>1</label>
    </ligand>
</feature>
<evidence type="ECO:0000256" key="5">
    <source>
        <dbReference type="ARBA" id="ARBA00047778"/>
    </source>
</evidence>
<dbReference type="CDD" id="cd00375">
    <property type="entry name" value="Urease_alpha"/>
    <property type="match status" value="1"/>
</dbReference>
<comment type="PTM">
    <text evidence="6">Carboxylation allows a single lysine to coordinate two nickel ions.</text>
</comment>
<dbReference type="Gene3D" id="3.20.20.140">
    <property type="entry name" value="Metal-dependent hydrolases"/>
    <property type="match status" value="1"/>
</dbReference>
<dbReference type="PRINTS" id="PR01752">
    <property type="entry name" value="UREASE"/>
</dbReference>
<dbReference type="InterPro" id="IPR006680">
    <property type="entry name" value="Amidohydro-rel"/>
</dbReference>
<name>A0ABY7BI86_9FIRM</name>
<dbReference type="Proteomes" id="UP001164745">
    <property type="component" value="Chromosome"/>
</dbReference>
<feature type="binding site" evidence="6">
    <location>
        <position position="138"/>
    </location>
    <ligand>
        <name>Ni(2+)</name>
        <dbReference type="ChEBI" id="CHEBI:49786"/>
        <label>1</label>
    </ligand>
</feature>
<dbReference type="PANTHER" id="PTHR43440">
    <property type="entry name" value="UREASE"/>
    <property type="match status" value="1"/>
</dbReference>
<evidence type="ECO:0000256" key="9">
    <source>
        <dbReference type="RuleBase" id="RU004158"/>
    </source>
</evidence>
<protein>
    <recommendedName>
        <fullName evidence="6 7">Urease subunit alpha</fullName>
        <ecNumber evidence="6 7">3.5.1.5</ecNumber>
    </recommendedName>
    <alternativeName>
        <fullName evidence="6">Urea amidohydrolase subunit alpha</fullName>
    </alternativeName>
</protein>
<dbReference type="Pfam" id="PF01979">
    <property type="entry name" value="Amidohydro_1"/>
    <property type="match status" value="1"/>
</dbReference>
<evidence type="ECO:0000256" key="8">
    <source>
        <dbReference type="PROSITE-ProRule" id="PRU00700"/>
    </source>
</evidence>
<comment type="subunit">
    <text evidence="6">Heterotrimer of UreA (gamma), UreB (beta) and UreC (alpha) subunits. Three heterotrimers associate to form the active enzyme.</text>
</comment>
<dbReference type="RefSeq" id="WP_045166132.1">
    <property type="nucleotide sequence ID" value="NZ_CP113864.1"/>
</dbReference>
<dbReference type="InterPro" id="IPR050112">
    <property type="entry name" value="Urease_alpha_subunit"/>
</dbReference>
<reference evidence="11" key="1">
    <citation type="submission" date="2022-12" db="EMBL/GenBank/DDBJ databases">
        <authorList>
            <person name="Bing R.G."/>
            <person name="Willard D.J."/>
            <person name="Manesh M.J.H."/>
            <person name="Laemthong T."/>
            <person name="Crosby J.R."/>
            <person name="Kelly R.M."/>
        </authorList>
    </citation>
    <scope>NUCLEOTIDE SEQUENCE</scope>
    <source>
        <strain evidence="11">DSM 8991</strain>
    </source>
</reference>
<feature type="binding site" evidence="6">
    <location>
        <position position="250"/>
    </location>
    <ligand>
        <name>Ni(2+)</name>
        <dbReference type="ChEBI" id="CHEBI:49786"/>
        <label>2</label>
    </ligand>
</feature>
<comment type="subcellular location">
    <subcellularLocation>
        <location evidence="6 8">Cytoplasm</location>
    </subcellularLocation>
</comment>
<dbReference type="InterPro" id="IPR032466">
    <property type="entry name" value="Metal_Hydrolase"/>
</dbReference>
<feature type="binding site" evidence="6">
    <location>
        <position position="276"/>
    </location>
    <ligand>
        <name>Ni(2+)</name>
        <dbReference type="ChEBI" id="CHEBI:49786"/>
        <label>2</label>
    </ligand>
</feature>
<organism evidence="11 12">
    <name type="scientific">Caldicellulosiruptor naganoensis</name>
    <dbReference type="NCBI Taxonomy" id="29324"/>
    <lineage>
        <taxon>Bacteria</taxon>
        <taxon>Bacillati</taxon>
        <taxon>Bacillota</taxon>
        <taxon>Bacillota incertae sedis</taxon>
        <taxon>Caldicellulosiruptorales</taxon>
        <taxon>Caldicellulosiruptoraceae</taxon>
        <taxon>Caldicellulosiruptor</taxon>
    </lineage>
</organism>
<feature type="binding site" evidence="6">
    <location>
        <position position="140"/>
    </location>
    <ligand>
        <name>Ni(2+)</name>
        <dbReference type="ChEBI" id="CHEBI:49786"/>
        <label>1</label>
    </ligand>
</feature>
<dbReference type="SUPFAM" id="SSF51556">
    <property type="entry name" value="Metallo-dependent hydrolases"/>
    <property type="match status" value="1"/>
</dbReference>
<evidence type="ECO:0000256" key="3">
    <source>
        <dbReference type="ARBA" id="ARBA00022723"/>
    </source>
</evidence>
<comment type="catalytic activity">
    <reaction evidence="5 6">
        <text>urea + 2 H2O + H(+) = hydrogencarbonate + 2 NH4(+)</text>
        <dbReference type="Rhea" id="RHEA:20557"/>
        <dbReference type="ChEBI" id="CHEBI:15377"/>
        <dbReference type="ChEBI" id="CHEBI:15378"/>
        <dbReference type="ChEBI" id="CHEBI:16199"/>
        <dbReference type="ChEBI" id="CHEBI:17544"/>
        <dbReference type="ChEBI" id="CHEBI:28938"/>
        <dbReference type="EC" id="3.5.1.5"/>
    </reaction>
</comment>
<sequence>MTYRIKREDYVKIYGPTVGDKIRLADTDLIIEIEKDYTVYGEECKFGAGKNIRDGMSQNQFACNNSALDLVITNVVIIDWWGIVKGDIGIKDGKIVGIGKAGNPNVMDGVTPNMVIGPSTDVISGEGLIATAGAIDTHVHFICPQQIETALYKGITTLIGGGIGPTEGTKATTCTPGVWNIFKMLKAIDNFPVNIGLTGKGNSSYEKPLIEQVKAGVVGFKIHEDWGATPTVIDTCLKVADEFDVQVALHTDSMNEAGFVEDTIKAIGNRVLHAYHVEGAGGGHAPDVLKVVQYKNIIPSSTTPTMPHTINTFPEHLDMLIFCHHLDKNLEEDVEFAKARIRETTMAAEDYLHDIGAISIINSDSQAMGRIGEVITRTWQTADKMKKIYGRLPEDTQNDNYRVKRYISKYTINPAIAHGISQYIGSLEPGKIADIVLWKPAFFGVKPEMIIKGGFIIASKMGDANASIPTPQPVIMKKMFGAFGKAVYDIAVTFVSGYFYENEINKKIGINKKVLPVKNCRNISKENMIYNNQLPKIEIDYKTFEVFVNGNKIDVPPAVSLSMTRRYNLF</sequence>
<feature type="binding site" description="via carbamate group" evidence="6">
    <location>
        <position position="221"/>
    </location>
    <ligand>
        <name>Ni(2+)</name>
        <dbReference type="ChEBI" id="CHEBI:49786"/>
        <label>2</label>
    </ligand>
</feature>
<comment type="similarity">
    <text evidence="6 9">Belongs to the metallo-dependent hydrolases superfamily. Urease alpha subunit family.</text>
</comment>
<dbReference type="GO" id="GO:0009039">
    <property type="term" value="F:urease activity"/>
    <property type="evidence" value="ECO:0007669"/>
    <property type="project" value="UniProtKB-EC"/>
</dbReference>
<dbReference type="InterPro" id="IPR011059">
    <property type="entry name" value="Metal-dep_hydrolase_composite"/>
</dbReference>
<keyword evidence="4 6" id="KW-0378">Hydrolase</keyword>
<keyword evidence="12" id="KW-1185">Reference proteome</keyword>
<dbReference type="SUPFAM" id="SSF51338">
    <property type="entry name" value="Composite domain of metallo-dependent hydrolases"/>
    <property type="match status" value="2"/>
</dbReference>
<feature type="active site" description="Proton donor" evidence="6 8">
    <location>
        <position position="324"/>
    </location>
</feature>
<comment type="pathway">
    <text evidence="1 6">Nitrogen metabolism; urea degradation; CO(2) and NH(3) from urea (urease route): step 1/1.</text>
</comment>
<feature type="binding site" description="via carbamate group" evidence="6">
    <location>
        <position position="221"/>
    </location>
    <ligand>
        <name>Ni(2+)</name>
        <dbReference type="ChEBI" id="CHEBI:49786"/>
        <label>1</label>
    </ligand>
</feature>
<dbReference type="Gene3D" id="2.30.40.10">
    <property type="entry name" value="Urease, subunit C, domain 1"/>
    <property type="match status" value="1"/>
</dbReference>
<evidence type="ECO:0000259" key="10">
    <source>
        <dbReference type="PROSITE" id="PS51368"/>
    </source>
</evidence>
<dbReference type="HAMAP" id="MF_01953">
    <property type="entry name" value="Urease_alpha"/>
    <property type="match status" value="1"/>
</dbReference>
<comment type="cofactor">
    <cofactor evidence="6">
        <name>Ni cation</name>
        <dbReference type="ChEBI" id="CHEBI:25516"/>
    </cofactor>
    <text evidence="6">Binds 2 nickel ions per subunit.</text>
</comment>
<gene>
    <name evidence="6 11" type="primary">ureC</name>
    <name evidence="11" type="ORF">OTJ99_002315</name>
</gene>
<accession>A0ABY7BI86</accession>
<dbReference type="EC" id="3.5.1.5" evidence="6 7"/>
<keyword evidence="3 6" id="KW-0479">Metal-binding</keyword>
<evidence type="ECO:0000256" key="2">
    <source>
        <dbReference type="ARBA" id="ARBA00022596"/>
    </source>
</evidence>
<dbReference type="NCBIfam" id="NF009686">
    <property type="entry name" value="PRK13207.1"/>
    <property type="match status" value="1"/>
</dbReference>
<evidence type="ECO:0000256" key="7">
    <source>
        <dbReference type="NCBIfam" id="TIGR01792"/>
    </source>
</evidence>
<evidence type="ECO:0000256" key="6">
    <source>
        <dbReference type="HAMAP-Rule" id="MF_01953"/>
    </source>
</evidence>
<keyword evidence="2 6" id="KW-0533">Nickel</keyword>
<proteinExistence type="inferred from homology"/>
<evidence type="ECO:0000313" key="12">
    <source>
        <dbReference type="Proteomes" id="UP001164745"/>
    </source>
</evidence>
<dbReference type="InterPro" id="IPR017951">
    <property type="entry name" value="Urease_asu_c"/>
</dbReference>
<dbReference type="Pfam" id="PF00449">
    <property type="entry name" value="Urease_alpha"/>
    <property type="match status" value="1"/>
</dbReference>
<dbReference type="PROSITE" id="PS01120">
    <property type="entry name" value="UREASE_1"/>
    <property type="match status" value="1"/>
</dbReference>
<evidence type="ECO:0000256" key="1">
    <source>
        <dbReference type="ARBA" id="ARBA00004897"/>
    </source>
</evidence>
<dbReference type="EMBL" id="CP113864">
    <property type="protein sequence ID" value="WAM31440.1"/>
    <property type="molecule type" value="Genomic_DNA"/>
</dbReference>